<dbReference type="AlphaFoldDB" id="A0A8J7GAS8"/>
<dbReference type="Proteomes" id="UP000622552">
    <property type="component" value="Unassembled WGS sequence"/>
</dbReference>
<reference evidence="1" key="1">
    <citation type="submission" date="2020-11" db="EMBL/GenBank/DDBJ databases">
        <title>Sequencing the genomes of 1000 actinobacteria strains.</title>
        <authorList>
            <person name="Klenk H.-P."/>
        </authorList>
    </citation>
    <scope>NUCLEOTIDE SEQUENCE</scope>
    <source>
        <strain evidence="1">DSM 45356</strain>
    </source>
</reference>
<name>A0A8J7GAS8_9ACTN</name>
<comment type="caution">
    <text evidence="1">The sequence shown here is derived from an EMBL/GenBank/DDBJ whole genome shotgun (WGS) entry which is preliminary data.</text>
</comment>
<gene>
    <name evidence="1" type="ORF">IW245_001514</name>
</gene>
<evidence type="ECO:0000313" key="1">
    <source>
        <dbReference type="EMBL" id="MBG6135320.1"/>
    </source>
</evidence>
<dbReference type="EMBL" id="JADOUF010000001">
    <property type="protein sequence ID" value="MBG6135320.1"/>
    <property type="molecule type" value="Genomic_DNA"/>
</dbReference>
<protein>
    <submittedName>
        <fullName evidence="1">Uncharacterized protein</fullName>
    </submittedName>
</protein>
<dbReference type="RefSeq" id="WP_267919881.1">
    <property type="nucleotide sequence ID" value="NZ_BONS01000003.1"/>
</dbReference>
<proteinExistence type="predicted"/>
<keyword evidence="2" id="KW-1185">Reference proteome</keyword>
<evidence type="ECO:0000313" key="2">
    <source>
        <dbReference type="Proteomes" id="UP000622552"/>
    </source>
</evidence>
<organism evidence="1 2">
    <name type="scientific">Longispora fulva</name>
    <dbReference type="NCBI Taxonomy" id="619741"/>
    <lineage>
        <taxon>Bacteria</taxon>
        <taxon>Bacillati</taxon>
        <taxon>Actinomycetota</taxon>
        <taxon>Actinomycetes</taxon>
        <taxon>Micromonosporales</taxon>
        <taxon>Micromonosporaceae</taxon>
        <taxon>Longispora</taxon>
    </lineage>
</organism>
<sequence>MHMLSFSGHVGSTATGGLTVTVAPGASTTCGGGNCCCTSCCSW</sequence>
<accession>A0A8J7GAS8</accession>